<dbReference type="PROSITE" id="PS51464">
    <property type="entry name" value="SIS"/>
    <property type="match status" value="1"/>
</dbReference>
<reference evidence="10 11" key="1">
    <citation type="submission" date="2017-09" db="EMBL/GenBank/DDBJ databases">
        <title>Bloom of a denitrifying methanotroph, Candidatus Methylomirabilis limnetica, in a deep stratified lake.</title>
        <authorList>
            <person name="Graf J.S."/>
            <person name="Marchant H.K."/>
            <person name="Tienken D."/>
            <person name="Hach P.F."/>
            <person name="Brand A."/>
            <person name="Schubert C.J."/>
            <person name="Kuypers M.M."/>
            <person name="Milucka J."/>
        </authorList>
    </citation>
    <scope>NUCLEOTIDE SEQUENCE [LARGE SCALE GENOMIC DNA]</scope>
    <source>
        <strain evidence="10 11">Zug</strain>
    </source>
</reference>
<keyword evidence="5" id="KW-0862">Zinc</keyword>
<feature type="site" description="Catalytically relevant" evidence="6">
    <location>
        <position position="183"/>
    </location>
</feature>
<dbReference type="Proteomes" id="UP000241436">
    <property type="component" value="Unassembled WGS sequence"/>
</dbReference>
<organism evidence="10 11">
    <name type="scientific">Candidatus Methylomirabilis limnetica</name>
    <dbReference type="NCBI Taxonomy" id="2033718"/>
    <lineage>
        <taxon>Bacteria</taxon>
        <taxon>Candidatus Methylomirabilota</taxon>
        <taxon>Candidatus Methylomirabilia</taxon>
        <taxon>Candidatus Methylomirabilales</taxon>
        <taxon>Candidatus Methylomirabilaceae</taxon>
        <taxon>Candidatus Methylomirabilis</taxon>
    </lineage>
</organism>
<dbReference type="CDD" id="cd05014">
    <property type="entry name" value="SIS_Kpsf"/>
    <property type="match status" value="1"/>
</dbReference>
<dbReference type="OrthoDB" id="9762536at2"/>
<dbReference type="GO" id="GO:0019146">
    <property type="term" value="F:arabinose-5-phosphate isomerase activity"/>
    <property type="evidence" value="ECO:0007669"/>
    <property type="project" value="UniProtKB-ARBA"/>
</dbReference>
<protein>
    <submittedName>
        <fullName evidence="10">D-arabinose 5-phosphate isomerase</fullName>
    </submittedName>
</protein>
<accession>A0A2T4TXJ2</accession>
<evidence type="ECO:0000256" key="3">
    <source>
        <dbReference type="ARBA" id="ARBA00023122"/>
    </source>
</evidence>
<evidence type="ECO:0000313" key="11">
    <source>
        <dbReference type="Proteomes" id="UP000241436"/>
    </source>
</evidence>
<dbReference type="InterPro" id="IPR046342">
    <property type="entry name" value="CBS_dom_sf"/>
</dbReference>
<dbReference type="Gene3D" id="3.10.580.10">
    <property type="entry name" value="CBS-domain"/>
    <property type="match status" value="1"/>
</dbReference>
<evidence type="ECO:0000256" key="2">
    <source>
        <dbReference type="ARBA" id="ARBA00022737"/>
    </source>
</evidence>
<dbReference type="InterPro" id="IPR046348">
    <property type="entry name" value="SIS_dom_sf"/>
</dbReference>
<keyword evidence="5" id="KW-0479">Metal-binding</keyword>
<sequence length="319" mass="34008">MIADRGRQVLQIEAEAILALIPKLDERFDRAVEILRDCRGRVVLTGMGKSGSIAQKIASTMASTGTPAFFLHPAEGGHGDLGMLVRGDVVIAISNSGETDEIVGLLPAIKRLGLMLIALVGDSTSTLAGQCDVAIDVSVAKEACPLALAPTASTTAALAMGDALAVVLLEQRGFTEADFVLLHPAGSLGRRLLWRVQDLMHVGEQLPVIAQGTLMRDALTEISRKQFGMTAVVDEAGILTGIITDGDLRRMLQEGIDLLQRQVRDCMTSHPKTIDKDALAARALEVMERHAITSLLIVDPEGRPEGVIHLHDLLRAGVV</sequence>
<dbReference type="Pfam" id="PF01380">
    <property type="entry name" value="SIS"/>
    <property type="match status" value="1"/>
</dbReference>
<dbReference type="GO" id="GO:0097367">
    <property type="term" value="F:carbohydrate derivative binding"/>
    <property type="evidence" value="ECO:0007669"/>
    <property type="project" value="InterPro"/>
</dbReference>
<keyword evidence="11" id="KW-1185">Reference proteome</keyword>
<dbReference type="InterPro" id="IPR050986">
    <property type="entry name" value="GutQ/KpsF_isomerases"/>
</dbReference>
<comment type="similarity">
    <text evidence="1 4">Belongs to the SIS family. GutQ/KpsF subfamily.</text>
</comment>
<evidence type="ECO:0000313" key="10">
    <source>
        <dbReference type="EMBL" id="PTL35838.1"/>
    </source>
</evidence>
<dbReference type="InterPro" id="IPR004800">
    <property type="entry name" value="KdsD/KpsF-type"/>
</dbReference>
<dbReference type="InterPro" id="IPR000644">
    <property type="entry name" value="CBS_dom"/>
</dbReference>
<feature type="domain" description="CBS" evidence="8">
    <location>
        <begin position="200"/>
        <end position="258"/>
    </location>
</feature>
<evidence type="ECO:0000256" key="6">
    <source>
        <dbReference type="PIRSR" id="PIRSR004692-3"/>
    </source>
</evidence>
<dbReference type="GO" id="GO:1901135">
    <property type="term" value="P:carbohydrate derivative metabolic process"/>
    <property type="evidence" value="ECO:0007669"/>
    <property type="project" value="InterPro"/>
</dbReference>
<dbReference type="RefSeq" id="WP_107562699.1">
    <property type="nucleotide sequence ID" value="NZ_NVQC01000022.1"/>
</dbReference>
<dbReference type="Pfam" id="PF00571">
    <property type="entry name" value="CBS"/>
    <property type="match status" value="2"/>
</dbReference>
<dbReference type="PROSITE" id="PS51371">
    <property type="entry name" value="CBS"/>
    <property type="match status" value="2"/>
</dbReference>
<evidence type="ECO:0000256" key="7">
    <source>
        <dbReference type="PROSITE-ProRule" id="PRU00703"/>
    </source>
</evidence>
<evidence type="ECO:0000256" key="5">
    <source>
        <dbReference type="PIRSR" id="PIRSR004692-2"/>
    </source>
</evidence>
<dbReference type="GO" id="GO:0005975">
    <property type="term" value="P:carbohydrate metabolic process"/>
    <property type="evidence" value="ECO:0007669"/>
    <property type="project" value="InterPro"/>
</dbReference>
<dbReference type="InterPro" id="IPR035474">
    <property type="entry name" value="SIS_Kpsf"/>
</dbReference>
<feature type="domain" description="SIS" evidence="9">
    <location>
        <begin position="31"/>
        <end position="174"/>
    </location>
</feature>
<dbReference type="SUPFAM" id="SSF53697">
    <property type="entry name" value="SIS domain"/>
    <property type="match status" value="1"/>
</dbReference>
<dbReference type="EMBL" id="NVQC01000022">
    <property type="protein sequence ID" value="PTL35838.1"/>
    <property type="molecule type" value="Genomic_DNA"/>
</dbReference>
<feature type="site" description="Catalytically relevant" evidence="6">
    <location>
        <position position="49"/>
    </location>
</feature>
<dbReference type="FunFam" id="3.40.50.10490:FF:000011">
    <property type="entry name" value="Arabinose 5-phosphate isomerase"/>
    <property type="match status" value="1"/>
</dbReference>
<feature type="site" description="Catalytically relevant" evidence="6">
    <location>
        <position position="101"/>
    </location>
</feature>
<evidence type="ECO:0000259" key="8">
    <source>
        <dbReference type="PROSITE" id="PS51371"/>
    </source>
</evidence>
<dbReference type="PIRSF" id="PIRSF004692">
    <property type="entry name" value="KdsD_KpsF"/>
    <property type="match status" value="1"/>
</dbReference>
<dbReference type="AlphaFoldDB" id="A0A2T4TXJ2"/>
<keyword evidence="10" id="KW-0413">Isomerase</keyword>
<dbReference type="Gene3D" id="3.40.50.10490">
    <property type="entry name" value="Glucose-6-phosphate isomerase like protein, domain 1"/>
    <property type="match status" value="1"/>
</dbReference>
<feature type="domain" description="CBS" evidence="8">
    <location>
        <begin position="267"/>
        <end position="319"/>
    </location>
</feature>
<name>A0A2T4TXJ2_9BACT</name>
<reference evidence="11" key="2">
    <citation type="journal article" date="2018" name="Environ. Microbiol.">
        <title>Bloom of a denitrifying methanotroph, 'Candidatus Methylomirabilis limnetica', in a deep stratified lake.</title>
        <authorList>
            <person name="Graf J.S."/>
            <person name="Mayr M.J."/>
            <person name="Marchant H.K."/>
            <person name="Tienken D."/>
            <person name="Hach P.F."/>
            <person name="Brand A."/>
            <person name="Schubert C.J."/>
            <person name="Kuypers M.M."/>
            <person name="Milucka J."/>
        </authorList>
    </citation>
    <scope>NUCLEOTIDE SEQUENCE [LARGE SCALE GENOMIC DNA]</scope>
    <source>
        <strain evidence="11">Zug</strain>
    </source>
</reference>
<evidence type="ECO:0000256" key="4">
    <source>
        <dbReference type="PIRNR" id="PIRNR004692"/>
    </source>
</evidence>
<dbReference type="PANTHER" id="PTHR42745">
    <property type="match status" value="1"/>
</dbReference>
<dbReference type="GO" id="GO:0046872">
    <property type="term" value="F:metal ion binding"/>
    <property type="evidence" value="ECO:0007669"/>
    <property type="project" value="UniProtKB-KW"/>
</dbReference>
<comment type="caution">
    <text evidence="10">The sequence shown here is derived from an EMBL/GenBank/DDBJ whole genome shotgun (WGS) entry which is preliminary data.</text>
</comment>
<evidence type="ECO:0000256" key="1">
    <source>
        <dbReference type="ARBA" id="ARBA00008165"/>
    </source>
</evidence>
<keyword evidence="3 7" id="KW-0129">CBS domain</keyword>
<gene>
    <name evidence="10" type="ORF">CLG94_08785</name>
</gene>
<dbReference type="NCBIfam" id="TIGR00393">
    <property type="entry name" value="kpsF"/>
    <property type="match status" value="1"/>
</dbReference>
<dbReference type="CDD" id="cd04604">
    <property type="entry name" value="CBS_pair_SIS_assoc"/>
    <property type="match status" value="1"/>
</dbReference>
<proteinExistence type="inferred from homology"/>
<dbReference type="InterPro" id="IPR001347">
    <property type="entry name" value="SIS_dom"/>
</dbReference>
<dbReference type="SMART" id="SM00116">
    <property type="entry name" value="CBS"/>
    <property type="match status" value="2"/>
</dbReference>
<feature type="site" description="Catalytically relevant" evidence="6">
    <location>
        <position position="142"/>
    </location>
</feature>
<keyword evidence="2" id="KW-0677">Repeat</keyword>
<feature type="binding site" evidence="5">
    <location>
        <position position="72"/>
    </location>
    <ligand>
        <name>Zn(2+)</name>
        <dbReference type="ChEBI" id="CHEBI:29105"/>
    </ligand>
</feature>
<dbReference type="PANTHER" id="PTHR42745:SF1">
    <property type="entry name" value="ARABINOSE 5-PHOSPHATE ISOMERASE KDSD"/>
    <property type="match status" value="1"/>
</dbReference>
<evidence type="ECO:0000259" key="9">
    <source>
        <dbReference type="PROSITE" id="PS51464"/>
    </source>
</evidence>